<dbReference type="InterPro" id="IPR006212">
    <property type="entry name" value="Furin_repeat"/>
</dbReference>
<reference evidence="1 2" key="1">
    <citation type="submission" date="2013-12" db="EMBL/GenBank/DDBJ databases">
        <title>Draft genome of the parsitic nematode Ancylostoma duodenale.</title>
        <authorList>
            <person name="Mitreva M."/>
        </authorList>
    </citation>
    <scope>NUCLEOTIDE SEQUENCE [LARGE SCALE GENOMIC DNA]</scope>
    <source>
        <strain evidence="1 2">Zhejiang</strain>
    </source>
</reference>
<dbReference type="InterPro" id="IPR009030">
    <property type="entry name" value="Growth_fac_rcpt_cys_sf"/>
</dbReference>
<dbReference type="Proteomes" id="UP000054047">
    <property type="component" value="Unassembled WGS sequence"/>
</dbReference>
<dbReference type="AlphaFoldDB" id="A0A0C2GA34"/>
<keyword evidence="2" id="KW-1185">Reference proteome</keyword>
<dbReference type="SUPFAM" id="SSF57184">
    <property type="entry name" value="Growth factor receptor domain"/>
    <property type="match status" value="1"/>
</dbReference>
<dbReference type="OrthoDB" id="300641at2759"/>
<accession>A0A0C2GA34</accession>
<dbReference type="Gene3D" id="2.10.220.10">
    <property type="entry name" value="Hormone Receptor, Insulin-like Growth Factor Receptor 1, Chain A, domain 2"/>
    <property type="match status" value="1"/>
</dbReference>
<evidence type="ECO:0000313" key="1">
    <source>
        <dbReference type="EMBL" id="KIH53806.1"/>
    </source>
</evidence>
<gene>
    <name evidence="1" type="ORF">ANCDUO_16053</name>
</gene>
<evidence type="ECO:0000313" key="2">
    <source>
        <dbReference type="Proteomes" id="UP000054047"/>
    </source>
</evidence>
<name>A0A0C2GA34_9BILA</name>
<sequence length="190" mass="20756">MWFLLKCSETDHSEPVSFGDLSSVGDCHPECDGGCSESRSAVACFRCKHFTQTLRNKAGNGFKCVAHCDDTYYLDGANCKMCSPHCHSCTQAEICETCPGAQLLVYVQHSPQYGKCVDKCGEGQVADYETNLVQARCVLRADRCGVGYYLNGVGKCDQCDAACATCHGPGALTFPHSFLQSWFHNVCCLY</sequence>
<dbReference type="EMBL" id="KN740330">
    <property type="protein sequence ID" value="KIH53806.1"/>
    <property type="molecule type" value="Genomic_DNA"/>
</dbReference>
<proteinExistence type="predicted"/>
<dbReference type="SMART" id="SM00261">
    <property type="entry name" value="FU"/>
    <property type="match status" value="2"/>
</dbReference>
<organism evidence="1 2">
    <name type="scientific">Ancylostoma duodenale</name>
    <dbReference type="NCBI Taxonomy" id="51022"/>
    <lineage>
        <taxon>Eukaryota</taxon>
        <taxon>Metazoa</taxon>
        <taxon>Ecdysozoa</taxon>
        <taxon>Nematoda</taxon>
        <taxon>Chromadorea</taxon>
        <taxon>Rhabditida</taxon>
        <taxon>Rhabditina</taxon>
        <taxon>Rhabditomorpha</taxon>
        <taxon>Strongyloidea</taxon>
        <taxon>Ancylostomatidae</taxon>
        <taxon>Ancylostomatinae</taxon>
        <taxon>Ancylostoma</taxon>
    </lineage>
</organism>
<evidence type="ECO:0008006" key="3">
    <source>
        <dbReference type="Google" id="ProtNLM"/>
    </source>
</evidence>
<protein>
    <recommendedName>
        <fullName evidence="3">Growth factor receptor domain-containing protein</fullName>
    </recommendedName>
</protein>